<evidence type="ECO:0000313" key="1">
    <source>
        <dbReference type="EMBL" id="MFD0959036.1"/>
    </source>
</evidence>
<dbReference type="Proteomes" id="UP001596989">
    <property type="component" value="Unassembled WGS sequence"/>
</dbReference>
<sequence>MLALKFSEHLVERWTEKGLSQAVVTLVARKGVIVSHQAYGSAILDMMPALAAIEE</sequence>
<accession>A0ABW3HNF8</accession>
<protein>
    <submittedName>
        <fullName evidence="1">Uncharacterized protein</fullName>
    </submittedName>
</protein>
<organism evidence="1 2">
    <name type="scientific">Paenibacillus chungangensis</name>
    <dbReference type="NCBI Taxonomy" id="696535"/>
    <lineage>
        <taxon>Bacteria</taxon>
        <taxon>Bacillati</taxon>
        <taxon>Bacillota</taxon>
        <taxon>Bacilli</taxon>
        <taxon>Bacillales</taxon>
        <taxon>Paenibacillaceae</taxon>
        <taxon>Paenibacillus</taxon>
    </lineage>
</organism>
<dbReference type="RefSeq" id="WP_377562872.1">
    <property type="nucleotide sequence ID" value="NZ_JBHTJZ010000005.1"/>
</dbReference>
<comment type="caution">
    <text evidence="1">The sequence shown here is derived from an EMBL/GenBank/DDBJ whole genome shotgun (WGS) entry which is preliminary data.</text>
</comment>
<evidence type="ECO:0000313" key="2">
    <source>
        <dbReference type="Proteomes" id="UP001596989"/>
    </source>
</evidence>
<keyword evidence="2" id="KW-1185">Reference proteome</keyword>
<gene>
    <name evidence="1" type="ORF">ACFQ2I_06480</name>
</gene>
<name>A0ABW3HNF8_9BACL</name>
<reference evidence="2" key="1">
    <citation type="journal article" date="2019" name="Int. J. Syst. Evol. Microbiol.">
        <title>The Global Catalogue of Microorganisms (GCM) 10K type strain sequencing project: providing services to taxonomists for standard genome sequencing and annotation.</title>
        <authorList>
            <consortium name="The Broad Institute Genomics Platform"/>
            <consortium name="The Broad Institute Genome Sequencing Center for Infectious Disease"/>
            <person name="Wu L."/>
            <person name="Ma J."/>
        </authorList>
    </citation>
    <scope>NUCLEOTIDE SEQUENCE [LARGE SCALE GENOMIC DNA]</scope>
    <source>
        <strain evidence="2">CCUG 59129</strain>
    </source>
</reference>
<proteinExistence type="predicted"/>
<dbReference type="EMBL" id="JBHTJZ010000005">
    <property type="protein sequence ID" value="MFD0959036.1"/>
    <property type="molecule type" value="Genomic_DNA"/>
</dbReference>